<dbReference type="STRING" id="499555.BJL86_0095"/>
<evidence type="ECO:0000259" key="1">
    <source>
        <dbReference type="Pfam" id="PF12867"/>
    </source>
</evidence>
<dbReference type="EMBL" id="CP015961">
    <property type="protein sequence ID" value="ANI90906.1"/>
    <property type="molecule type" value="Genomic_DNA"/>
</dbReference>
<evidence type="ECO:0000313" key="2">
    <source>
        <dbReference type="EMBL" id="ANI90906.1"/>
    </source>
</evidence>
<dbReference type="InterPro" id="IPR034660">
    <property type="entry name" value="DinB/YfiT-like"/>
</dbReference>
<dbReference type="Gene3D" id="1.20.120.450">
    <property type="entry name" value="dinb family like domain"/>
    <property type="match status" value="1"/>
</dbReference>
<dbReference type="KEGG" id="dtm:BJL86_0095"/>
<dbReference type="Proteomes" id="UP000186104">
    <property type="component" value="Chromosome"/>
</dbReference>
<sequence>MNSLEVLKDLAARPGQAADYFWDDLDPAALGAHPGGHPNSVAWLIWHAARETDAQIAPLAGARQVWTAQGFDRRFDLGDVDLGYEGMGLGQDAAAARAVRVPETGEGKALLREYFDAVFQMTSEWIGTLGENDLDRVIDESWDPPVTLGVRLISAIDDAAQHVGQAAYIAGMPEVP</sequence>
<dbReference type="Pfam" id="PF12867">
    <property type="entry name" value="DinB_2"/>
    <property type="match status" value="1"/>
</dbReference>
<dbReference type="InterPro" id="IPR024775">
    <property type="entry name" value="DinB-like"/>
</dbReference>
<name>A0A173LF40_9ACTN</name>
<reference evidence="2 3" key="1">
    <citation type="submission" date="2016-06" db="EMBL/GenBank/DDBJ databases">
        <title>Complete genome sequence of a saline-alkali tolerant type strain Dietzia timorensis ID05-A0528T.</title>
        <authorList>
            <person name="Wu X."/>
        </authorList>
    </citation>
    <scope>NUCLEOTIDE SEQUENCE [LARGE SCALE GENOMIC DNA]</scope>
    <source>
        <strain evidence="2 3">ID05-A0528</strain>
    </source>
</reference>
<dbReference type="SUPFAM" id="SSF109854">
    <property type="entry name" value="DinB/YfiT-like putative metalloenzymes"/>
    <property type="match status" value="1"/>
</dbReference>
<evidence type="ECO:0000313" key="3">
    <source>
        <dbReference type="Proteomes" id="UP000186104"/>
    </source>
</evidence>
<dbReference type="AlphaFoldDB" id="A0A173LF40"/>
<keyword evidence="3" id="KW-1185">Reference proteome</keyword>
<dbReference type="RefSeq" id="WP_067473688.1">
    <property type="nucleotide sequence ID" value="NZ_CP015961.1"/>
</dbReference>
<protein>
    <recommendedName>
        <fullName evidence="1">DinB-like domain-containing protein</fullName>
    </recommendedName>
</protein>
<accession>A0A173LF40</accession>
<dbReference type="NCBIfam" id="NF047843">
    <property type="entry name" value="MST_Rv0443"/>
    <property type="match status" value="1"/>
</dbReference>
<feature type="domain" description="DinB-like" evidence="1">
    <location>
        <begin position="17"/>
        <end position="166"/>
    </location>
</feature>
<proteinExistence type="predicted"/>
<dbReference type="OrthoDB" id="2363925at2"/>
<organism evidence="2 3">
    <name type="scientific">Dietzia timorensis</name>
    <dbReference type="NCBI Taxonomy" id="499555"/>
    <lineage>
        <taxon>Bacteria</taxon>
        <taxon>Bacillati</taxon>
        <taxon>Actinomycetota</taxon>
        <taxon>Actinomycetes</taxon>
        <taxon>Mycobacteriales</taxon>
        <taxon>Dietziaceae</taxon>
        <taxon>Dietzia</taxon>
    </lineage>
</organism>
<gene>
    <name evidence="2" type="ORF">BJL86_0095</name>
</gene>